<evidence type="ECO:0000313" key="3">
    <source>
        <dbReference type="EMBL" id="KAG5173493.1"/>
    </source>
</evidence>
<accession>A0A8H8CQ24</accession>
<reference evidence="3" key="1">
    <citation type="submission" date="2021-02" db="EMBL/GenBank/DDBJ databases">
        <title>Psilocybe cubensis genome.</title>
        <authorList>
            <person name="Mckernan K.J."/>
            <person name="Crawford S."/>
            <person name="Trippe A."/>
            <person name="Kane L.T."/>
            <person name="Mclaughlin S."/>
        </authorList>
    </citation>
    <scope>NUCLEOTIDE SEQUENCE [LARGE SCALE GENOMIC DNA]</scope>
    <source>
        <strain evidence="3">MGC-MH-2018</strain>
    </source>
</reference>
<gene>
    <name evidence="3" type="ORF">JR316_000150</name>
</gene>
<dbReference type="EMBL" id="JAFIQS010000001">
    <property type="protein sequence ID" value="KAG5173493.1"/>
    <property type="molecule type" value="Genomic_DNA"/>
</dbReference>
<dbReference type="OrthoDB" id="3002815at2759"/>
<dbReference type="Pfam" id="PF12937">
    <property type="entry name" value="F-box-like"/>
    <property type="match status" value="1"/>
</dbReference>
<dbReference type="InterPro" id="IPR032675">
    <property type="entry name" value="LRR_dom_sf"/>
</dbReference>
<dbReference type="SUPFAM" id="SSF52047">
    <property type="entry name" value="RNI-like"/>
    <property type="match status" value="1"/>
</dbReference>
<dbReference type="AlphaFoldDB" id="A0A8H8CQ24"/>
<dbReference type="Gene3D" id="3.80.10.10">
    <property type="entry name" value="Ribonuclease Inhibitor"/>
    <property type="match status" value="1"/>
</dbReference>
<dbReference type="InterPro" id="IPR001810">
    <property type="entry name" value="F-box_dom"/>
</dbReference>
<dbReference type="Gene3D" id="1.20.1280.50">
    <property type="match status" value="1"/>
</dbReference>
<proteinExistence type="predicted"/>
<organism evidence="3">
    <name type="scientific">Psilocybe cubensis</name>
    <name type="common">Psychedelic mushroom</name>
    <name type="synonym">Stropharia cubensis</name>
    <dbReference type="NCBI Taxonomy" id="181762"/>
    <lineage>
        <taxon>Eukaryota</taxon>
        <taxon>Fungi</taxon>
        <taxon>Dikarya</taxon>
        <taxon>Basidiomycota</taxon>
        <taxon>Agaricomycotina</taxon>
        <taxon>Agaricomycetes</taxon>
        <taxon>Agaricomycetidae</taxon>
        <taxon>Agaricales</taxon>
        <taxon>Agaricineae</taxon>
        <taxon>Strophariaceae</taxon>
        <taxon>Psilocybe</taxon>
    </lineage>
</organism>
<feature type="region of interest" description="Disordered" evidence="1">
    <location>
        <begin position="1"/>
        <end position="20"/>
    </location>
</feature>
<comment type="caution">
    <text evidence="3">The sequence shown here is derived from an EMBL/GenBank/DDBJ whole genome shotgun (WGS) entry which is preliminary data.</text>
</comment>
<sequence length="551" mass="63000">MTMEATENNEDSRRPDPNSNGLRLFKAPTFNIEQLPFEILAHIFQLYVIEDKQERTASSVRPNGAFPLGSVCRTWRRVAWTSQHLWSSLSFWMRKETTENQIQLAIEWLGRACQHPLEISLQGYIEEDLSLDSRSQQNFVAILSPLIDAIGRSLDRCNRLELLNLPSSTYARLTLSGKPPVALQYLTLRCADPIARLDLALAAPVFLQLEGIPMDCLSIDYANLTEFSVSEIPINQVQQVLAGAPRLVKCYLMDIDDTDDEEWERKSVVCREMTELRACPMYYHNDVVADLLRSITCPSLRVFSVVDHVSLNLHTLIGFLLRSSCPLTHLTIGEENTTCEDLVRIATALPSLTFLSLTKYEEAAVALRSSSSVNSFCHTLCLDERYHTVSDVDSVNQKNSMPVMLPGLRHLLIETRSLFSWEYLPGLRSRYCYEANGTRLREEMGRSALESISIIYEHPDRGYDGRDSDIHHKIHVDESDSEKYLIQNWDTFSQLVKLSGEIRLDLQVERGFWREHLFALSYTALKRTSGRPPEDVKQFMCSRTWAPQRLT</sequence>
<feature type="domain" description="F-box" evidence="2">
    <location>
        <begin position="32"/>
        <end position="91"/>
    </location>
</feature>
<protein>
    <recommendedName>
        <fullName evidence="2">F-box domain-containing protein</fullName>
    </recommendedName>
</protein>
<evidence type="ECO:0000259" key="2">
    <source>
        <dbReference type="Pfam" id="PF12937"/>
    </source>
</evidence>
<name>A0A8H8CQ24_PSICU</name>
<evidence type="ECO:0000256" key="1">
    <source>
        <dbReference type="SAM" id="MobiDB-lite"/>
    </source>
</evidence>